<protein>
    <submittedName>
        <fullName evidence="2">Asparagine--tRNA ligase</fullName>
        <ecNumber evidence="2">6.1.1.22</ecNumber>
    </submittedName>
</protein>
<dbReference type="GO" id="GO:0003676">
    <property type="term" value="F:nucleic acid binding"/>
    <property type="evidence" value="ECO:0007669"/>
    <property type="project" value="InterPro"/>
</dbReference>
<dbReference type="Proteomes" id="UP000254621">
    <property type="component" value="Unassembled WGS sequence"/>
</dbReference>
<evidence type="ECO:0000259" key="1">
    <source>
        <dbReference type="Pfam" id="PF01336"/>
    </source>
</evidence>
<keyword evidence="2" id="KW-0436">Ligase</keyword>
<dbReference type="EC" id="6.1.1.22" evidence="2"/>
<evidence type="ECO:0000313" key="3">
    <source>
        <dbReference type="Proteomes" id="UP000254621"/>
    </source>
</evidence>
<name>A0A380P2B3_WEIVI</name>
<proteinExistence type="predicted"/>
<dbReference type="SUPFAM" id="SSF50249">
    <property type="entry name" value="Nucleic acid-binding proteins"/>
    <property type="match status" value="1"/>
</dbReference>
<dbReference type="Gene3D" id="2.40.50.140">
    <property type="entry name" value="Nucleic acid-binding proteins"/>
    <property type="match status" value="1"/>
</dbReference>
<organism evidence="2 3">
    <name type="scientific">Weissella viridescens</name>
    <name type="common">Lactobacillus viridescens</name>
    <dbReference type="NCBI Taxonomy" id="1629"/>
    <lineage>
        <taxon>Bacteria</taxon>
        <taxon>Bacillati</taxon>
        <taxon>Bacillota</taxon>
        <taxon>Bacilli</taxon>
        <taxon>Lactobacillales</taxon>
        <taxon>Lactobacillaceae</taxon>
        <taxon>Weissella</taxon>
    </lineage>
</organism>
<feature type="domain" description="OB" evidence="1">
    <location>
        <begin position="17"/>
        <end position="96"/>
    </location>
</feature>
<dbReference type="GO" id="GO:0004816">
    <property type="term" value="F:asparagine-tRNA ligase activity"/>
    <property type="evidence" value="ECO:0007669"/>
    <property type="project" value="UniProtKB-EC"/>
</dbReference>
<dbReference type="InterPro" id="IPR004365">
    <property type="entry name" value="NA-bd_OB_tRNA"/>
</dbReference>
<dbReference type="CDD" id="cd04323">
    <property type="entry name" value="AsnRS_cyto_like_N"/>
    <property type="match status" value="1"/>
</dbReference>
<gene>
    <name evidence="2" type="primary">asnS_1</name>
    <name evidence="2" type="ORF">NCTC13645_01183</name>
</gene>
<dbReference type="InterPro" id="IPR012340">
    <property type="entry name" value="NA-bd_OB-fold"/>
</dbReference>
<accession>A0A380P2B3</accession>
<dbReference type="EMBL" id="UHIV01000004">
    <property type="protein sequence ID" value="SUP58934.1"/>
    <property type="molecule type" value="Genomic_DNA"/>
</dbReference>
<reference evidence="2 3" key="1">
    <citation type="submission" date="2018-06" db="EMBL/GenBank/DDBJ databases">
        <authorList>
            <consortium name="Pathogen Informatics"/>
            <person name="Doyle S."/>
        </authorList>
    </citation>
    <scope>NUCLEOTIDE SEQUENCE [LARGE SCALE GENOMIC DNA]</scope>
    <source>
        <strain evidence="2 3">NCTC13645</strain>
    </source>
</reference>
<dbReference type="Pfam" id="PF01336">
    <property type="entry name" value="tRNA_anti-codon"/>
    <property type="match status" value="1"/>
</dbReference>
<dbReference type="AlphaFoldDB" id="A0A380P2B3"/>
<sequence length="113" mass="12732">METIRIEDAPHFVGQKVRLGAWLRNKRGSNKMQFLQLRDGTGFFQGVVAKEAVGEDIFAKVKALTQETSMYLVGTIRQDDRSDFGYEMDVEDVTVVGESEGYPITPKEHGTDF</sequence>
<evidence type="ECO:0000313" key="2">
    <source>
        <dbReference type="EMBL" id="SUP58934.1"/>
    </source>
</evidence>